<dbReference type="SUPFAM" id="SSF54909">
    <property type="entry name" value="Dimeric alpha+beta barrel"/>
    <property type="match status" value="1"/>
</dbReference>
<sequence>MRYMIIIKATPGSEAGDAPTEALIDEMATFHEELARAGVLLEGMGLHPSREGWRVQHAADGTRRIVDGPFAETKELIAGFTVIQVRSREEALEWSRRFPAPHGRRVAAEIEIRRVKEIEEVGAAESMNRFRAIGLGD</sequence>
<feature type="domain" description="YCII-related" evidence="2">
    <location>
        <begin position="1"/>
        <end position="116"/>
    </location>
</feature>
<dbReference type="OrthoDB" id="9807535at2"/>
<dbReference type="AlphaFoldDB" id="A0A2D0AM20"/>
<dbReference type="InterPro" id="IPR011008">
    <property type="entry name" value="Dimeric_a/b-barrel"/>
</dbReference>
<organism evidence="3 4">
    <name type="scientific">Roseateles aquatilis</name>
    <dbReference type="NCBI Taxonomy" id="431061"/>
    <lineage>
        <taxon>Bacteria</taxon>
        <taxon>Pseudomonadati</taxon>
        <taxon>Pseudomonadota</taxon>
        <taxon>Betaproteobacteria</taxon>
        <taxon>Burkholderiales</taxon>
        <taxon>Sphaerotilaceae</taxon>
        <taxon>Roseateles</taxon>
    </lineage>
</organism>
<dbReference type="RefSeq" id="WP_088387119.1">
    <property type="nucleotide sequence ID" value="NZ_NIOF01000013.1"/>
</dbReference>
<dbReference type="Gene3D" id="3.30.70.1060">
    <property type="entry name" value="Dimeric alpha+beta barrel"/>
    <property type="match status" value="1"/>
</dbReference>
<keyword evidence="4" id="KW-1185">Reference proteome</keyword>
<dbReference type="Proteomes" id="UP000197468">
    <property type="component" value="Unassembled WGS sequence"/>
</dbReference>
<gene>
    <name evidence="3" type="ORF">CDN99_22285</name>
</gene>
<reference evidence="3 4" key="1">
    <citation type="journal article" date="2008" name="Int. J. Syst. Evol. Microbiol.">
        <title>Description of Roseateles aquatilis sp. nov. and Roseateles terrae sp. nov., in the class Betaproteobacteria, and emended description of the genus Roseateles.</title>
        <authorList>
            <person name="Gomila M."/>
            <person name="Bowien B."/>
            <person name="Falsen E."/>
            <person name="Moore E.R."/>
            <person name="Lalucat J."/>
        </authorList>
    </citation>
    <scope>NUCLEOTIDE SEQUENCE [LARGE SCALE GENOMIC DNA]</scope>
    <source>
        <strain evidence="3 4">CCUG 48205</strain>
    </source>
</reference>
<name>A0A2D0AM20_9BURK</name>
<dbReference type="PANTHER" id="PTHR35174">
    <property type="entry name" value="BLL7171 PROTEIN-RELATED"/>
    <property type="match status" value="1"/>
</dbReference>
<dbReference type="PANTHER" id="PTHR35174:SF4">
    <property type="entry name" value="BLL7163 PROTEIN"/>
    <property type="match status" value="1"/>
</dbReference>
<proteinExistence type="inferred from homology"/>
<evidence type="ECO:0000313" key="4">
    <source>
        <dbReference type="Proteomes" id="UP000197468"/>
    </source>
</evidence>
<dbReference type="InterPro" id="IPR005545">
    <property type="entry name" value="YCII"/>
</dbReference>
<evidence type="ECO:0000256" key="1">
    <source>
        <dbReference type="ARBA" id="ARBA00007689"/>
    </source>
</evidence>
<evidence type="ECO:0000313" key="3">
    <source>
        <dbReference type="EMBL" id="OWQ85272.1"/>
    </source>
</evidence>
<evidence type="ECO:0000259" key="2">
    <source>
        <dbReference type="Pfam" id="PF03795"/>
    </source>
</evidence>
<protein>
    <recommendedName>
        <fullName evidence="2">YCII-related domain-containing protein</fullName>
    </recommendedName>
</protein>
<dbReference type="Pfam" id="PF03795">
    <property type="entry name" value="YCII"/>
    <property type="match status" value="1"/>
</dbReference>
<comment type="similarity">
    <text evidence="1">Belongs to the YciI family.</text>
</comment>
<accession>A0A2D0AM20</accession>
<comment type="caution">
    <text evidence="3">The sequence shown here is derived from an EMBL/GenBank/DDBJ whole genome shotgun (WGS) entry which is preliminary data.</text>
</comment>
<dbReference type="EMBL" id="NIOF01000013">
    <property type="protein sequence ID" value="OWQ85272.1"/>
    <property type="molecule type" value="Genomic_DNA"/>
</dbReference>